<dbReference type="GO" id="GO:0020037">
    <property type="term" value="F:heme binding"/>
    <property type="evidence" value="ECO:0007669"/>
    <property type="project" value="InterPro"/>
</dbReference>
<dbReference type="PROSITE" id="PS51007">
    <property type="entry name" value="CYTC"/>
    <property type="match status" value="1"/>
</dbReference>
<dbReference type="Proteomes" id="UP000184498">
    <property type="component" value="Unassembled WGS sequence"/>
</dbReference>
<keyword evidence="10" id="KW-1185">Reference proteome</keyword>
<keyword evidence="2 6" id="KW-0349">Heme</keyword>
<evidence type="ECO:0000256" key="1">
    <source>
        <dbReference type="ARBA" id="ARBA00022448"/>
    </source>
</evidence>
<dbReference type="RefSeq" id="WP_073000025.1">
    <property type="nucleotide sequence ID" value="NZ_FRAM01000004.1"/>
</dbReference>
<feature type="binding site" description="covalent" evidence="6">
    <location>
        <position position="118"/>
    </location>
    <ligand>
        <name>heme c</name>
        <dbReference type="ChEBI" id="CHEBI:61717"/>
    </ligand>
</feature>
<evidence type="ECO:0000256" key="6">
    <source>
        <dbReference type="PIRSR" id="PIRSR602324-1"/>
    </source>
</evidence>
<dbReference type="EMBL" id="FRAM01000004">
    <property type="protein sequence ID" value="SHK66233.1"/>
    <property type="molecule type" value="Genomic_DNA"/>
</dbReference>
<evidence type="ECO:0000313" key="9">
    <source>
        <dbReference type="EMBL" id="SHK66233.1"/>
    </source>
</evidence>
<name>A0A1M6UAP2_9FLAO</name>
<feature type="compositionally biased region" description="Polar residues" evidence="7">
    <location>
        <begin position="33"/>
        <end position="43"/>
    </location>
</feature>
<dbReference type="OrthoDB" id="9814063at2"/>
<dbReference type="PRINTS" id="PR00606">
    <property type="entry name" value="CYTCHROMECID"/>
</dbReference>
<evidence type="ECO:0000256" key="4">
    <source>
        <dbReference type="ARBA" id="ARBA00022982"/>
    </source>
</evidence>
<dbReference type="InterPro" id="IPR009056">
    <property type="entry name" value="Cyt_c-like_dom"/>
</dbReference>
<evidence type="ECO:0000256" key="5">
    <source>
        <dbReference type="ARBA" id="ARBA00023004"/>
    </source>
</evidence>
<dbReference type="GO" id="GO:0005506">
    <property type="term" value="F:iron ion binding"/>
    <property type="evidence" value="ECO:0007669"/>
    <property type="project" value="InterPro"/>
</dbReference>
<feature type="binding site" description="covalent" evidence="6">
    <location>
        <position position="71"/>
    </location>
    <ligand>
        <name>heme c</name>
        <dbReference type="ChEBI" id="CHEBI:61717"/>
    </ligand>
</feature>
<organism evidence="9 10">
    <name type="scientific">Epilithonimonas mollis</name>
    <dbReference type="NCBI Taxonomy" id="216903"/>
    <lineage>
        <taxon>Bacteria</taxon>
        <taxon>Pseudomonadati</taxon>
        <taxon>Bacteroidota</taxon>
        <taxon>Flavobacteriia</taxon>
        <taxon>Flavobacteriales</taxon>
        <taxon>Weeksellaceae</taxon>
        <taxon>Chryseobacterium group</taxon>
        <taxon>Epilithonimonas</taxon>
    </lineage>
</organism>
<feature type="compositionally biased region" description="Basic and acidic residues" evidence="7">
    <location>
        <begin position="20"/>
        <end position="30"/>
    </location>
</feature>
<evidence type="ECO:0000256" key="7">
    <source>
        <dbReference type="SAM" id="MobiDB-lite"/>
    </source>
</evidence>
<feature type="binding site" description="covalent" evidence="6">
    <location>
        <position position="75"/>
    </location>
    <ligand>
        <name>heme c</name>
        <dbReference type="ChEBI" id="CHEBI:61717"/>
    </ligand>
</feature>
<evidence type="ECO:0000256" key="3">
    <source>
        <dbReference type="ARBA" id="ARBA00022723"/>
    </source>
</evidence>
<dbReference type="STRING" id="216903.SAMN05444371_3245"/>
<keyword evidence="5 6" id="KW-0408">Iron</keyword>
<comment type="PTM">
    <text evidence="6">Binds 1 heme c group covalently per subunit.</text>
</comment>
<keyword evidence="1" id="KW-0813">Transport</keyword>
<feature type="domain" description="Cytochrome c" evidence="8">
    <location>
        <begin position="57"/>
        <end position="140"/>
    </location>
</feature>
<dbReference type="AlphaFoldDB" id="A0A1M6UAP2"/>
<dbReference type="Pfam" id="PF00034">
    <property type="entry name" value="Cytochrom_C"/>
    <property type="match status" value="1"/>
</dbReference>
<evidence type="ECO:0000259" key="8">
    <source>
        <dbReference type="PROSITE" id="PS51007"/>
    </source>
</evidence>
<gene>
    <name evidence="9" type="ORF">SAMN05444371_3245</name>
</gene>
<proteinExistence type="predicted"/>
<dbReference type="InterPro" id="IPR002324">
    <property type="entry name" value="Cyt_c_ID"/>
</dbReference>
<evidence type="ECO:0000256" key="2">
    <source>
        <dbReference type="ARBA" id="ARBA00022617"/>
    </source>
</evidence>
<keyword evidence="3 6" id="KW-0479">Metal-binding</keyword>
<evidence type="ECO:0000313" key="10">
    <source>
        <dbReference type="Proteomes" id="UP000184498"/>
    </source>
</evidence>
<keyword evidence="4" id="KW-0249">Electron transport</keyword>
<feature type="region of interest" description="Disordered" evidence="7">
    <location>
        <begin position="20"/>
        <end position="58"/>
    </location>
</feature>
<dbReference type="Gene3D" id="1.10.760.10">
    <property type="entry name" value="Cytochrome c-like domain"/>
    <property type="match status" value="1"/>
</dbReference>
<dbReference type="SUPFAM" id="SSF46626">
    <property type="entry name" value="Cytochrome c"/>
    <property type="match status" value="1"/>
</dbReference>
<dbReference type="InterPro" id="IPR036909">
    <property type="entry name" value="Cyt_c-like_dom_sf"/>
</dbReference>
<reference evidence="10" key="1">
    <citation type="submission" date="2016-11" db="EMBL/GenBank/DDBJ databases">
        <authorList>
            <person name="Varghese N."/>
            <person name="Submissions S."/>
        </authorList>
    </citation>
    <scope>NUCLEOTIDE SEQUENCE [LARGE SCALE GENOMIC DNA]</scope>
    <source>
        <strain evidence="10">DSM 18016</strain>
    </source>
</reference>
<accession>A0A1M6UAP2</accession>
<sequence length="141" mass="15247">MKRLFLATLMLSLFQISCSKKEEEPKEKPPIVDNTSYEPQASPMSPPPSTDQPVATDDISAGKSLVEGADCLACHKIDAKLVGPAYQDVAAKYTDADIDHLAQKIIDGGKGVWGDVPMTAHAGMSKENAQKMVKYILSLKK</sequence>
<protein>
    <submittedName>
        <fullName evidence="9">Cytochrome c</fullName>
    </submittedName>
</protein>
<dbReference type="GO" id="GO:0009055">
    <property type="term" value="F:electron transfer activity"/>
    <property type="evidence" value="ECO:0007669"/>
    <property type="project" value="InterPro"/>
</dbReference>